<dbReference type="PANTHER" id="PTHR33451">
    <property type="entry name" value="MALATE-2H(+)/NA(+)-LACTATE ANTIPORTER"/>
    <property type="match status" value="1"/>
</dbReference>
<feature type="transmembrane region" description="Helical" evidence="9">
    <location>
        <begin position="409"/>
        <end position="425"/>
    </location>
</feature>
<proteinExistence type="inferred from homology"/>
<dbReference type="PANTHER" id="PTHR33451:SF5">
    <property type="entry name" value="NA+_H+ ANTIPORTER"/>
    <property type="match status" value="1"/>
</dbReference>
<feature type="transmembrane region" description="Helical" evidence="9">
    <location>
        <begin position="38"/>
        <end position="54"/>
    </location>
</feature>
<evidence type="ECO:0000256" key="8">
    <source>
        <dbReference type="ARBA" id="ARBA00038435"/>
    </source>
</evidence>
<reference evidence="11" key="1">
    <citation type="submission" date="2022-12" db="EMBL/GenBank/DDBJ databases">
        <authorList>
            <person name="Wang J."/>
        </authorList>
    </citation>
    <scope>NUCLEOTIDE SEQUENCE</scope>
    <source>
        <strain evidence="11">HY-45-18</strain>
    </source>
</reference>
<evidence type="ECO:0000256" key="4">
    <source>
        <dbReference type="ARBA" id="ARBA00022475"/>
    </source>
</evidence>
<name>A0ABT4D6I9_9CLOT</name>
<dbReference type="RefSeq" id="WP_268042453.1">
    <property type="nucleotide sequence ID" value="NZ_JAPQER010000011.1"/>
</dbReference>
<keyword evidence="12" id="KW-1185">Reference proteome</keyword>
<feature type="transmembrane region" description="Helical" evidence="9">
    <location>
        <begin position="75"/>
        <end position="93"/>
    </location>
</feature>
<feature type="transmembrane region" description="Helical" evidence="9">
    <location>
        <begin position="289"/>
        <end position="316"/>
    </location>
</feature>
<feature type="transmembrane region" description="Helical" evidence="9">
    <location>
        <begin position="151"/>
        <end position="168"/>
    </location>
</feature>
<dbReference type="Pfam" id="PF03553">
    <property type="entry name" value="Na_H_antiporter"/>
    <property type="match status" value="2"/>
</dbReference>
<feature type="domain" description="Na+/H+ antiporter NhaC-like C-terminal" evidence="10">
    <location>
        <begin position="42"/>
        <end position="213"/>
    </location>
</feature>
<comment type="similarity">
    <text evidence="8">Belongs to the NhaC Na(+)/H(+) (TC 2.A.35) antiporter family.</text>
</comment>
<keyword evidence="6 9" id="KW-1133">Transmembrane helix</keyword>
<feature type="transmembrane region" description="Helical" evidence="9">
    <location>
        <begin position="199"/>
        <end position="222"/>
    </location>
</feature>
<feature type="transmembrane region" description="Helical" evidence="9">
    <location>
        <begin position="234"/>
        <end position="267"/>
    </location>
</feature>
<evidence type="ECO:0000259" key="10">
    <source>
        <dbReference type="Pfam" id="PF03553"/>
    </source>
</evidence>
<evidence type="ECO:0000256" key="6">
    <source>
        <dbReference type="ARBA" id="ARBA00022989"/>
    </source>
</evidence>
<dbReference type="InterPro" id="IPR018461">
    <property type="entry name" value="Na/H_Antiport_NhaC-like_C"/>
</dbReference>
<dbReference type="Proteomes" id="UP001078443">
    <property type="component" value="Unassembled WGS sequence"/>
</dbReference>
<feature type="domain" description="Na+/H+ antiporter NhaC-like C-terminal" evidence="10">
    <location>
        <begin position="243"/>
        <end position="425"/>
    </location>
</feature>
<protein>
    <submittedName>
        <fullName evidence="11">Na+/H+ antiporter NhaC family protein</fullName>
    </submittedName>
</protein>
<evidence type="ECO:0000313" key="12">
    <source>
        <dbReference type="Proteomes" id="UP001078443"/>
    </source>
</evidence>
<keyword evidence="3" id="KW-0050">Antiport</keyword>
<keyword evidence="2" id="KW-0813">Transport</keyword>
<evidence type="ECO:0000256" key="5">
    <source>
        <dbReference type="ARBA" id="ARBA00022692"/>
    </source>
</evidence>
<evidence type="ECO:0000256" key="2">
    <source>
        <dbReference type="ARBA" id="ARBA00022448"/>
    </source>
</evidence>
<gene>
    <name evidence="11" type="ORF">OW763_15855</name>
</gene>
<feature type="transmembrane region" description="Helical" evidence="9">
    <location>
        <begin position="113"/>
        <end position="139"/>
    </location>
</feature>
<dbReference type="EMBL" id="JAPQER010000011">
    <property type="protein sequence ID" value="MCY6485795.1"/>
    <property type="molecule type" value="Genomic_DNA"/>
</dbReference>
<keyword evidence="5 9" id="KW-0812">Transmembrane</keyword>
<sequence length="433" mass="45264">MSNQKKYKGNPKALLPLLLFLLLFIGSGLIKKDFYAMPVNLAFIIAGIAAVAMNKKFKIDEKVDNFCKGGGEPNIILMCIIFILAGAFAGVARDMGAVESTVNLGLTILPKNILMAGVFIIGCFISISIGTSMGTIVALTPIAAGISQQTGIPMGICVGAVVGGAMFGDNLSMISDTTIAASRTQGCEMKDKFRANFKIVLPAAIITAVLLAIITSGGPSVAGTEHPYQIVKVLPYLSVLIAAVAGVNVMAVLIGGSIFAGVVGMAYGDFDFFGFLASASNGMMGMEDLAMIAILIGGLVELIKVNGGIDFLIDFVGSRIKNKKGAEFGIAFLVSVVDICVANNTIAIIMTGPLAKDIADEYDIEPKRSASLLDTFSCAFQGMIPYSGQLLAAAGLAAISPFGIMKYNFYPYLMLISAIVAIIIGRSSKKAKN</sequence>
<comment type="caution">
    <text evidence="11">The sequence shown here is derived from an EMBL/GenBank/DDBJ whole genome shotgun (WGS) entry which is preliminary data.</text>
</comment>
<evidence type="ECO:0000256" key="1">
    <source>
        <dbReference type="ARBA" id="ARBA00004651"/>
    </source>
</evidence>
<keyword evidence="4" id="KW-1003">Cell membrane</keyword>
<evidence type="ECO:0000256" key="3">
    <source>
        <dbReference type="ARBA" id="ARBA00022449"/>
    </source>
</evidence>
<feature type="transmembrane region" description="Helical" evidence="9">
    <location>
        <begin position="328"/>
        <end position="350"/>
    </location>
</feature>
<keyword evidence="7 9" id="KW-0472">Membrane</keyword>
<evidence type="ECO:0000256" key="9">
    <source>
        <dbReference type="SAM" id="Phobius"/>
    </source>
</evidence>
<organism evidence="11 12">
    <name type="scientific">Clostridium aestuarii</name>
    <dbReference type="NCBI Taxonomy" id="338193"/>
    <lineage>
        <taxon>Bacteria</taxon>
        <taxon>Bacillati</taxon>
        <taxon>Bacillota</taxon>
        <taxon>Clostridia</taxon>
        <taxon>Eubacteriales</taxon>
        <taxon>Clostridiaceae</taxon>
        <taxon>Clostridium</taxon>
    </lineage>
</organism>
<comment type="subcellular location">
    <subcellularLocation>
        <location evidence="1">Cell membrane</location>
        <topology evidence="1">Multi-pass membrane protein</topology>
    </subcellularLocation>
</comment>
<evidence type="ECO:0000313" key="11">
    <source>
        <dbReference type="EMBL" id="MCY6485795.1"/>
    </source>
</evidence>
<dbReference type="InterPro" id="IPR052180">
    <property type="entry name" value="NhaC_Na-H+_Antiporter"/>
</dbReference>
<evidence type="ECO:0000256" key="7">
    <source>
        <dbReference type="ARBA" id="ARBA00023136"/>
    </source>
</evidence>
<accession>A0ABT4D6I9</accession>